<accession>A0ABT5XAV0</accession>
<comment type="caution">
    <text evidence="2">The sequence shown here is derived from an EMBL/GenBank/DDBJ whole genome shotgun (WGS) entry which is preliminary data.</text>
</comment>
<dbReference type="Proteomes" id="UP001220010">
    <property type="component" value="Unassembled WGS sequence"/>
</dbReference>
<dbReference type="Gene3D" id="1.50.10.140">
    <property type="match status" value="1"/>
</dbReference>
<dbReference type="PROSITE" id="PS51257">
    <property type="entry name" value="PROKAR_LIPOPROTEIN"/>
    <property type="match status" value="1"/>
</dbReference>
<evidence type="ECO:0000259" key="1">
    <source>
        <dbReference type="Pfam" id="PF10091"/>
    </source>
</evidence>
<feature type="domain" description="Glycoamylase-like" evidence="1">
    <location>
        <begin position="230"/>
        <end position="426"/>
    </location>
</feature>
<reference evidence="2 3" key="1">
    <citation type="submission" date="2023-03" db="EMBL/GenBank/DDBJ databases">
        <title>WGS of Methanotrichaceae archaeon Mx.</title>
        <authorList>
            <person name="Sorokin D.Y."/>
            <person name="Merkel A.Y."/>
        </authorList>
    </citation>
    <scope>NUCLEOTIDE SEQUENCE [LARGE SCALE GENOMIC DNA]</scope>
    <source>
        <strain evidence="2 3">Mx</strain>
    </source>
</reference>
<dbReference type="InterPro" id="IPR019282">
    <property type="entry name" value="Glycoamylase-like_cons_dom"/>
</dbReference>
<evidence type="ECO:0000313" key="3">
    <source>
        <dbReference type="Proteomes" id="UP001220010"/>
    </source>
</evidence>
<dbReference type="EMBL" id="JARFPK010000072">
    <property type="protein sequence ID" value="MDF0591845.1"/>
    <property type="molecule type" value="Genomic_DNA"/>
</dbReference>
<evidence type="ECO:0000313" key="2">
    <source>
        <dbReference type="EMBL" id="MDF0591845.1"/>
    </source>
</evidence>
<dbReference type="RefSeq" id="WP_316967569.1">
    <property type="nucleotide sequence ID" value="NZ_JARFPK010000072.1"/>
</dbReference>
<dbReference type="Pfam" id="PF10091">
    <property type="entry name" value="Glycoamylase"/>
    <property type="match status" value="1"/>
</dbReference>
<gene>
    <name evidence="2" type="ORF">P0O15_11825</name>
</gene>
<keyword evidence="3" id="KW-1185">Reference proteome</keyword>
<name>A0ABT5XAV0_9EURY</name>
<organism evidence="2 3">
    <name type="scientific">Candidatus Methanocrinis natronophilus</name>
    <dbReference type="NCBI Taxonomy" id="3033396"/>
    <lineage>
        <taxon>Archaea</taxon>
        <taxon>Methanobacteriati</taxon>
        <taxon>Methanobacteriota</taxon>
        <taxon>Stenosarchaea group</taxon>
        <taxon>Methanomicrobia</taxon>
        <taxon>Methanotrichales</taxon>
        <taxon>Methanotrichaceae</taxon>
        <taxon>Methanocrinis</taxon>
    </lineage>
</organism>
<proteinExistence type="predicted"/>
<sequence>MSKVMDNTMINKWVLLVVLLTSSSCCASPSDHSAFLLELTNDTYNYLLAADMGSGLPENWYSYSEWGSYCSPEEAGFYMLSHIGAAEIGLISSDTAKERIEKTLGTLKGLTKDEGLFYRYYYTKTLIPTDFTDVPSIGNAMLAASLITIERWADESGFKEISDNSSEILDLMDLSIFNNYSSNRFYHNLTLKEEWDYYSSDGRIVPFVAYVLGDINEMDFRKSLASLEQPDLYYNISTSNTTTHSTDPQDILVKKTSWDGSMFTYIAPALFIKEHSTTYQDETINPAVLAQMIYANRSDFRINGVTVWGISDAYNTDNSYCCEYCGAPPTAAALYNNPYQVCPGLITPHASALALISDYSEKAAENLLVLSQQPDLYDDEYGFKDSFNVYTGEVTNRIVTLDQEWIFLSLMNRSNGTLWRHFYQNPEVVAAHNIMYPNASNS</sequence>
<protein>
    <submittedName>
        <fullName evidence="2">Glucoamylase family protein</fullName>
    </submittedName>
</protein>